<name>A0A643FZJ9_9BURK</name>
<dbReference type="InterPro" id="IPR008258">
    <property type="entry name" value="Transglycosylase_SLT_dom_1"/>
</dbReference>
<organism evidence="2 3">
    <name type="scientific">Cupriavidus basilensis</name>
    <dbReference type="NCBI Taxonomy" id="68895"/>
    <lineage>
        <taxon>Bacteria</taxon>
        <taxon>Pseudomonadati</taxon>
        <taxon>Pseudomonadota</taxon>
        <taxon>Betaproteobacteria</taxon>
        <taxon>Burkholderiales</taxon>
        <taxon>Burkholderiaceae</taxon>
        <taxon>Cupriavidus</taxon>
    </lineage>
</organism>
<dbReference type="SUPFAM" id="SSF53955">
    <property type="entry name" value="Lysozyme-like"/>
    <property type="match status" value="1"/>
</dbReference>
<sequence>MRRAMTYGFGMVLLIAPCALAYADCFEAAGTYHGVNPVILRAIAWQESRFRPDAVNRNANQSVDMGMMQINSIHLPELSRYGVEAKTLYDGCASIYIGAWHLRRKMNKYGNTWTAVGAYHSETPALRDRYAASVVAIIRGWSIPAAGGNTRPASD</sequence>
<protein>
    <submittedName>
        <fullName evidence="2">Lytic transglycosylase domain-containing protein</fullName>
    </submittedName>
</protein>
<feature type="domain" description="Transglycosylase SLT" evidence="1">
    <location>
        <begin position="24"/>
        <end position="121"/>
    </location>
</feature>
<evidence type="ECO:0000259" key="1">
    <source>
        <dbReference type="Pfam" id="PF01464"/>
    </source>
</evidence>
<dbReference type="EMBL" id="CP062806">
    <property type="protein sequence ID" value="QOT81994.1"/>
    <property type="molecule type" value="Genomic_DNA"/>
</dbReference>
<reference evidence="2 3" key="1">
    <citation type="submission" date="2020-10" db="EMBL/GenBank/DDBJ databases">
        <title>Complete genome sequence of Cupriavidus basilensis CCUG 49340T.</title>
        <authorList>
            <person name="Salva-Serra F."/>
            <person name="Donoso R.A."/>
            <person name="Cho K.H."/>
            <person name="Yoo J.A."/>
            <person name="Lee K."/>
            <person name="Yoon S.-H."/>
            <person name="Perez-Pantoja D."/>
            <person name="Moore E.R.B."/>
        </authorList>
    </citation>
    <scope>NUCLEOTIDE SEQUENCE [LARGE SCALE GENOMIC DNA]</scope>
    <source>
        <strain evidence="3">CCUG 49340</strain>
        <plasmid evidence="2 3">pRK1-2</plasmid>
    </source>
</reference>
<dbReference type="GeneID" id="98406969"/>
<evidence type="ECO:0000313" key="3">
    <source>
        <dbReference type="Proteomes" id="UP000397656"/>
    </source>
</evidence>
<dbReference type="RefSeq" id="WP_150984859.1">
    <property type="nucleotide sequence ID" value="NZ_CP062806.1"/>
</dbReference>
<gene>
    <name evidence="2" type="ORF">F7R26_039045</name>
</gene>
<dbReference type="InterPro" id="IPR023346">
    <property type="entry name" value="Lysozyme-like_dom_sf"/>
</dbReference>
<dbReference type="Gene3D" id="1.10.530.10">
    <property type="match status" value="1"/>
</dbReference>
<accession>A0A643FZJ9</accession>
<geneLocation type="plasmid" evidence="2 3">
    <name>pRK1-2</name>
</geneLocation>
<evidence type="ECO:0000313" key="2">
    <source>
        <dbReference type="EMBL" id="QOT81994.1"/>
    </source>
</evidence>
<dbReference type="Pfam" id="PF01464">
    <property type="entry name" value="SLT"/>
    <property type="match status" value="1"/>
</dbReference>
<proteinExistence type="predicted"/>
<keyword evidence="2" id="KW-0614">Plasmid</keyword>
<dbReference type="AlphaFoldDB" id="A0A643FZJ9"/>
<dbReference type="Proteomes" id="UP000397656">
    <property type="component" value="Plasmid pRK1-2"/>
</dbReference>
<dbReference type="CDD" id="cd13400">
    <property type="entry name" value="LT_IagB-like"/>
    <property type="match status" value="1"/>
</dbReference>